<dbReference type="Gramene" id="Vigun05g181300.1.v1.2">
    <property type="protein sequence ID" value="Vigun05g181300.1.v1.2"/>
    <property type="gene ID" value="Vigun05g181300.v1.2"/>
</dbReference>
<evidence type="ECO:0000313" key="2">
    <source>
        <dbReference type="EMBL" id="QCE10146.1"/>
    </source>
</evidence>
<accession>A0A4D6N8Q8</accession>
<evidence type="ECO:0000313" key="3">
    <source>
        <dbReference type="Proteomes" id="UP000501690"/>
    </source>
</evidence>
<feature type="compositionally biased region" description="Basic and acidic residues" evidence="1">
    <location>
        <begin position="86"/>
        <end position="96"/>
    </location>
</feature>
<feature type="compositionally biased region" description="Low complexity" evidence="1">
    <location>
        <begin position="14"/>
        <end position="34"/>
    </location>
</feature>
<feature type="compositionally biased region" description="Acidic residues" evidence="1">
    <location>
        <begin position="60"/>
        <end position="70"/>
    </location>
</feature>
<dbReference type="EMBL" id="CP039354">
    <property type="protein sequence ID" value="QCE10146.1"/>
    <property type="molecule type" value="Genomic_DNA"/>
</dbReference>
<evidence type="ECO:0000256" key="1">
    <source>
        <dbReference type="SAM" id="MobiDB-lite"/>
    </source>
</evidence>
<gene>
    <name evidence="2" type="ORF">DEO72_LG10g1372</name>
</gene>
<name>A0A4D6N8Q8_VIGUN</name>
<protein>
    <submittedName>
        <fullName evidence="2">Uncharacterized protein</fullName>
    </submittedName>
</protein>
<dbReference type="AlphaFoldDB" id="A0A4D6N8Q8"/>
<organism evidence="2 3">
    <name type="scientific">Vigna unguiculata</name>
    <name type="common">Cowpea</name>
    <dbReference type="NCBI Taxonomy" id="3917"/>
    <lineage>
        <taxon>Eukaryota</taxon>
        <taxon>Viridiplantae</taxon>
        <taxon>Streptophyta</taxon>
        <taxon>Embryophyta</taxon>
        <taxon>Tracheophyta</taxon>
        <taxon>Spermatophyta</taxon>
        <taxon>Magnoliopsida</taxon>
        <taxon>eudicotyledons</taxon>
        <taxon>Gunneridae</taxon>
        <taxon>Pentapetalae</taxon>
        <taxon>rosids</taxon>
        <taxon>fabids</taxon>
        <taxon>Fabales</taxon>
        <taxon>Fabaceae</taxon>
        <taxon>Papilionoideae</taxon>
        <taxon>50 kb inversion clade</taxon>
        <taxon>NPAAA clade</taxon>
        <taxon>indigoferoid/millettioid clade</taxon>
        <taxon>Phaseoleae</taxon>
        <taxon>Vigna</taxon>
    </lineage>
</organism>
<sequence length="165" mass="17633">MAPSEFSSSTQEPTTVTTECSCENTETEQNGTEESGFGGERKSNQVGDKGKGAQTSADGNGDDTVEDNIETENTPCTCDTEEETKESDSGDEEKAAEGNGDDTVEDNTQTENTSSTCDTAIEEETEESDSREQENEQNGTEESGFKGGRKALQVRDKGKPTQSTN</sequence>
<reference evidence="2 3" key="1">
    <citation type="submission" date="2019-04" db="EMBL/GenBank/DDBJ databases">
        <title>An improved genome assembly and genetic linkage map for asparagus bean, Vigna unguiculata ssp. sesquipedialis.</title>
        <authorList>
            <person name="Xia Q."/>
            <person name="Zhang R."/>
            <person name="Dong Y."/>
        </authorList>
    </citation>
    <scope>NUCLEOTIDE SEQUENCE [LARGE SCALE GENOMIC DNA]</scope>
    <source>
        <tissue evidence="2">Leaf</tissue>
    </source>
</reference>
<proteinExistence type="predicted"/>
<keyword evidence="3" id="KW-1185">Reference proteome</keyword>
<feature type="compositionally biased region" description="Polar residues" evidence="1">
    <location>
        <begin position="1"/>
        <end position="13"/>
    </location>
</feature>
<feature type="compositionally biased region" description="Basic and acidic residues" evidence="1">
    <location>
        <begin position="39"/>
        <end position="51"/>
    </location>
</feature>
<feature type="region of interest" description="Disordered" evidence="1">
    <location>
        <begin position="1"/>
        <end position="165"/>
    </location>
</feature>
<dbReference type="Proteomes" id="UP000501690">
    <property type="component" value="Linkage Group LG10"/>
</dbReference>
<dbReference type="OrthoDB" id="10647317at2759"/>
<feature type="compositionally biased region" description="Polar residues" evidence="1">
    <location>
        <begin position="106"/>
        <end position="118"/>
    </location>
</feature>